<dbReference type="AlphaFoldDB" id="A0A0C3LDS0"/>
<accession>A0A0C3LDS0</accession>
<reference evidence="1 2" key="1">
    <citation type="submission" date="2014-04" db="EMBL/GenBank/DDBJ databases">
        <authorList>
            <consortium name="DOE Joint Genome Institute"/>
            <person name="Kuo A."/>
            <person name="Girlanda M."/>
            <person name="Perotto S."/>
            <person name="Kohler A."/>
            <person name="Nagy L.G."/>
            <person name="Floudas D."/>
            <person name="Copeland A."/>
            <person name="Barry K.W."/>
            <person name="Cichocki N."/>
            <person name="Veneault-Fourrey C."/>
            <person name="LaButti K."/>
            <person name="Lindquist E.A."/>
            <person name="Lipzen A."/>
            <person name="Lundell T."/>
            <person name="Morin E."/>
            <person name="Murat C."/>
            <person name="Sun H."/>
            <person name="Tunlid A."/>
            <person name="Henrissat B."/>
            <person name="Grigoriev I.V."/>
            <person name="Hibbett D.S."/>
            <person name="Martin F."/>
            <person name="Nordberg H.P."/>
            <person name="Cantor M.N."/>
            <person name="Hua S.X."/>
        </authorList>
    </citation>
    <scope>NUCLEOTIDE SEQUENCE [LARGE SCALE GENOMIC DNA]</scope>
    <source>
        <strain evidence="1 2">MUT 4182</strain>
    </source>
</reference>
<reference evidence="2" key="2">
    <citation type="submission" date="2015-01" db="EMBL/GenBank/DDBJ databases">
        <title>Evolutionary Origins and Diversification of the Mycorrhizal Mutualists.</title>
        <authorList>
            <consortium name="DOE Joint Genome Institute"/>
            <consortium name="Mycorrhizal Genomics Consortium"/>
            <person name="Kohler A."/>
            <person name="Kuo A."/>
            <person name="Nagy L.G."/>
            <person name="Floudas D."/>
            <person name="Copeland A."/>
            <person name="Barry K.W."/>
            <person name="Cichocki N."/>
            <person name="Veneault-Fourrey C."/>
            <person name="LaButti K."/>
            <person name="Lindquist E.A."/>
            <person name="Lipzen A."/>
            <person name="Lundell T."/>
            <person name="Morin E."/>
            <person name="Murat C."/>
            <person name="Riley R."/>
            <person name="Ohm R."/>
            <person name="Sun H."/>
            <person name="Tunlid A."/>
            <person name="Henrissat B."/>
            <person name="Grigoriev I.V."/>
            <person name="Hibbett D.S."/>
            <person name="Martin F."/>
        </authorList>
    </citation>
    <scope>NUCLEOTIDE SEQUENCE [LARGE SCALE GENOMIC DNA]</scope>
    <source>
        <strain evidence="2">MUT 4182</strain>
    </source>
</reference>
<sequence length="134" mass="15026">MTAEEPTHEAVSANLDIEGDEAAEGFTLALDGLWRDMDSSIPLSKSFHRFSQYKLLTERNDLRGLGSQDFANGLFDVDLVMCFHSYATRIRTFAYRINDSRPRKQERLPFTSSFGTSRAAVPARSVLRAKHPGA</sequence>
<evidence type="ECO:0000313" key="1">
    <source>
        <dbReference type="EMBL" id="KIO32088.1"/>
    </source>
</evidence>
<keyword evidence="2" id="KW-1185">Reference proteome</keyword>
<organism evidence="1 2">
    <name type="scientific">Tulasnella calospora MUT 4182</name>
    <dbReference type="NCBI Taxonomy" id="1051891"/>
    <lineage>
        <taxon>Eukaryota</taxon>
        <taxon>Fungi</taxon>
        <taxon>Dikarya</taxon>
        <taxon>Basidiomycota</taxon>
        <taxon>Agaricomycotina</taxon>
        <taxon>Agaricomycetes</taxon>
        <taxon>Cantharellales</taxon>
        <taxon>Tulasnellaceae</taxon>
        <taxon>Tulasnella</taxon>
    </lineage>
</organism>
<proteinExistence type="predicted"/>
<name>A0A0C3LDS0_9AGAM</name>
<dbReference type="Proteomes" id="UP000054248">
    <property type="component" value="Unassembled WGS sequence"/>
</dbReference>
<protein>
    <submittedName>
        <fullName evidence="1">Uncharacterized protein</fullName>
    </submittedName>
</protein>
<dbReference type="HOGENOM" id="CLU_1897716_0_0_1"/>
<gene>
    <name evidence="1" type="ORF">M407DRAFT_18907</name>
</gene>
<dbReference type="EMBL" id="KN822957">
    <property type="protein sequence ID" value="KIO32088.1"/>
    <property type="molecule type" value="Genomic_DNA"/>
</dbReference>
<evidence type="ECO:0000313" key="2">
    <source>
        <dbReference type="Proteomes" id="UP000054248"/>
    </source>
</evidence>